<evidence type="ECO:0000256" key="2">
    <source>
        <dbReference type="ARBA" id="ARBA00022729"/>
    </source>
</evidence>
<dbReference type="InterPro" id="IPR028082">
    <property type="entry name" value="Peripla_BP_I"/>
</dbReference>
<sequence>MTFKKLALTLLSTVTLAACGAATSTSNSGASNTADNETFNVGGNFGLSGAFSAYGTAINDGAALAFKEINEDGGVLGKDVNYISVDNKSDATESTTQTARLIDEENISVLVGSDTTGSTEAQIQTATDASVPIVAPAATGDSLTLDSSGNVLDYVFRVPFQDAFQGSVLAEFANQEGYETAAIIQDNSSDYGQNLAAEFDDIFEGEVVGTESYVSGDTDFNSILNNIASKNPDVIFIAGYYTEGGSIVKQAREMGIESAILAPDGFGAEEFVELAGAKNVNNFYYTAHYTTGEGATDKTTEFVEAFEAEYGSAPNMFDALGYDAAYLVADAAERAGEDDRQAITDALSETTNFEGVTGTFSFDENHNPVKTAYIIEMENGEEVGSSAVSPEDVAN</sequence>
<dbReference type="Pfam" id="PF13458">
    <property type="entry name" value="Peripla_BP_6"/>
    <property type="match status" value="1"/>
</dbReference>
<dbReference type="EMBL" id="NBTM02000001">
    <property type="protein sequence ID" value="PNL91677.1"/>
    <property type="molecule type" value="Genomic_DNA"/>
</dbReference>
<gene>
    <name evidence="5" type="ORF">A6J77_005355</name>
</gene>
<proteinExistence type="inferred from homology"/>
<dbReference type="Gene3D" id="3.40.50.2300">
    <property type="match status" value="2"/>
</dbReference>
<dbReference type="Proteomes" id="UP000192813">
    <property type="component" value="Unassembled WGS sequence"/>
</dbReference>
<organism evidence="5 6">
    <name type="scientific">Aerococcus viridans</name>
    <dbReference type="NCBI Taxonomy" id="1377"/>
    <lineage>
        <taxon>Bacteria</taxon>
        <taxon>Bacillati</taxon>
        <taxon>Bacillota</taxon>
        <taxon>Bacilli</taxon>
        <taxon>Lactobacillales</taxon>
        <taxon>Aerococcaceae</taxon>
        <taxon>Aerococcus</taxon>
    </lineage>
</organism>
<evidence type="ECO:0000256" key="1">
    <source>
        <dbReference type="ARBA" id="ARBA00010062"/>
    </source>
</evidence>
<comment type="similarity">
    <text evidence="1">Belongs to the leucine-binding protein family.</text>
</comment>
<evidence type="ECO:0000313" key="5">
    <source>
        <dbReference type="EMBL" id="PNL91677.1"/>
    </source>
</evidence>
<name>A0A2J9PMY6_9LACT</name>
<dbReference type="RefSeq" id="WP_083068831.1">
    <property type="nucleotide sequence ID" value="NZ_JALXKY010000004.1"/>
</dbReference>
<accession>A0A2J9PMY6</accession>
<dbReference type="PROSITE" id="PS51257">
    <property type="entry name" value="PROKAR_LIPOPROTEIN"/>
    <property type="match status" value="1"/>
</dbReference>
<evidence type="ECO:0000313" key="6">
    <source>
        <dbReference type="Proteomes" id="UP000192813"/>
    </source>
</evidence>
<dbReference type="CDD" id="cd06347">
    <property type="entry name" value="PBP1_ABC_LivK_ligand_binding-like"/>
    <property type="match status" value="1"/>
</dbReference>
<comment type="caution">
    <text evidence="5">The sequence shown here is derived from an EMBL/GenBank/DDBJ whole genome shotgun (WGS) entry which is preliminary data.</text>
</comment>
<evidence type="ECO:0000259" key="4">
    <source>
        <dbReference type="Pfam" id="PF13458"/>
    </source>
</evidence>
<feature type="signal peptide" evidence="3">
    <location>
        <begin position="1"/>
        <end position="17"/>
    </location>
</feature>
<reference evidence="6" key="1">
    <citation type="submission" date="2017-12" db="EMBL/GenBank/DDBJ databases">
        <title>FDA dAtabase for Regulatory Grade micrObial Sequences (FDA-ARGOS): Supporting development and validation of Infectious Disease Dx tests.</title>
        <authorList>
            <person name="Hoffmann M."/>
            <person name="Allard M."/>
            <person name="Evans P."/>
            <person name="Brown E."/>
            <person name="Tallon L."/>
            <person name="Sadzewicz L."/>
            <person name="Sengamalay N."/>
            <person name="Ott S."/>
            <person name="Godinez A."/>
            <person name="Nagaraj S."/>
            <person name="Vavikolanu K."/>
            <person name="Aluvathingal J."/>
            <person name="Nadendla S."/>
            <person name="Sichtig H."/>
        </authorList>
    </citation>
    <scope>NUCLEOTIDE SEQUENCE [LARGE SCALE GENOMIC DNA]</scope>
    <source>
        <strain evidence="6">FDAARGOS_249</strain>
    </source>
</reference>
<dbReference type="PANTHER" id="PTHR30483">
    <property type="entry name" value="LEUCINE-SPECIFIC-BINDING PROTEIN"/>
    <property type="match status" value="1"/>
</dbReference>
<protein>
    <submittedName>
        <fullName evidence="5">Branched-chain amino acid ABC transporter substrate-binding protein</fullName>
    </submittedName>
</protein>
<feature type="domain" description="Leucine-binding protein" evidence="4">
    <location>
        <begin position="40"/>
        <end position="380"/>
    </location>
</feature>
<dbReference type="AlphaFoldDB" id="A0A2J9PMY6"/>
<keyword evidence="2 3" id="KW-0732">Signal</keyword>
<dbReference type="SUPFAM" id="SSF53822">
    <property type="entry name" value="Periplasmic binding protein-like I"/>
    <property type="match status" value="1"/>
</dbReference>
<dbReference type="PANTHER" id="PTHR30483:SF6">
    <property type="entry name" value="PERIPLASMIC BINDING PROTEIN OF ABC TRANSPORTER FOR NATURAL AMINO ACIDS"/>
    <property type="match status" value="1"/>
</dbReference>
<evidence type="ECO:0000256" key="3">
    <source>
        <dbReference type="SAM" id="SignalP"/>
    </source>
</evidence>
<dbReference type="InterPro" id="IPR028081">
    <property type="entry name" value="Leu-bd"/>
</dbReference>
<dbReference type="InterPro" id="IPR051010">
    <property type="entry name" value="BCAA_transport"/>
</dbReference>
<feature type="chain" id="PRO_5039699007" evidence="3">
    <location>
        <begin position="18"/>
        <end position="395"/>
    </location>
</feature>